<evidence type="ECO:0000313" key="4">
    <source>
        <dbReference type="RefSeq" id="XP_026727882.1"/>
    </source>
</evidence>
<keyword evidence="1" id="KW-0325">Glycoprotein</keyword>
<organism evidence="3 4">
    <name type="scientific">Trichoplusia ni</name>
    <name type="common">Cabbage looper</name>
    <dbReference type="NCBI Taxonomy" id="7111"/>
    <lineage>
        <taxon>Eukaryota</taxon>
        <taxon>Metazoa</taxon>
        <taxon>Ecdysozoa</taxon>
        <taxon>Arthropoda</taxon>
        <taxon>Hexapoda</taxon>
        <taxon>Insecta</taxon>
        <taxon>Pterygota</taxon>
        <taxon>Neoptera</taxon>
        <taxon>Endopterygota</taxon>
        <taxon>Lepidoptera</taxon>
        <taxon>Glossata</taxon>
        <taxon>Ditrysia</taxon>
        <taxon>Noctuoidea</taxon>
        <taxon>Noctuidae</taxon>
        <taxon>Plusiinae</taxon>
        <taxon>Trichoplusia</taxon>
    </lineage>
</organism>
<dbReference type="InterPro" id="IPR029058">
    <property type="entry name" value="AB_hydrolase_fold"/>
</dbReference>
<name>A0A7E5VHT6_TRINI</name>
<dbReference type="SUPFAM" id="SSF53474">
    <property type="entry name" value="alpha/beta-Hydrolases"/>
    <property type="match status" value="1"/>
</dbReference>
<sequence>MYRETYVLVVLLAWIESQKIEVTVKQGKILGSREATVFNKRLYFIFYRVPYAQLPTEELRFKDPVPHKKWPRTVDGRIQFHGTCAQAHIVHKDGLFGVEDCLYLNIFTPEIPKSEDAKLKPVIVWLHGYAFTSSFSHLHGADFLIDNDIVLVTVTHRIGVFGFIKLNDTDSHANMGLKDIVMALKWIRTNIKHFGGNKKNIVLMGNNSAATFITLLMMTDASKLFSKVILQSGAIYSASMFQSNFTLERRRLKRDLKKKGLKLSKATTKELVDASRNIYSRSEIENFQRPIVPFTPVIEPESKSALLTRAPTDFYNAMKSKKFNKPVLIGFNTQESISEAIPFIHNPSFLKPLSKLFKFMVPFQDGCWYNSSSQKYKHISNKIKNTYFKTGISEKSLDNFLRYTSDLIKYPIIKFIRTYLKVGKGNIFTYKFDYRGTLNAVKATSLGESNTKVKGVASGDEICYVLKCEALWENYVKMTRFEVNTDKTFIKNMADLWSNFAKYGNPTPKSYVGNVTWPSMKLEGDNVLLMRKMYKMIDFKVENSVFAFWNRIYETFYDKSLCKVKEKKRDEL</sequence>
<dbReference type="InterPro" id="IPR050309">
    <property type="entry name" value="Type-B_Carboxylest/Lipase"/>
</dbReference>
<dbReference type="InParanoid" id="A0A7E5VHT6"/>
<reference evidence="4" key="1">
    <citation type="submission" date="2025-08" db="UniProtKB">
        <authorList>
            <consortium name="RefSeq"/>
        </authorList>
    </citation>
    <scope>IDENTIFICATION</scope>
</reference>
<dbReference type="OrthoDB" id="408631at2759"/>
<accession>A0A7E5VHT6</accession>
<gene>
    <name evidence="4" type="primary">LOC113493996</name>
</gene>
<evidence type="ECO:0000259" key="2">
    <source>
        <dbReference type="Pfam" id="PF00135"/>
    </source>
</evidence>
<dbReference type="KEGG" id="tnl:113493996"/>
<dbReference type="InterPro" id="IPR019819">
    <property type="entry name" value="Carboxylesterase_B_CS"/>
</dbReference>
<protein>
    <submittedName>
        <fullName evidence="4">Venom carboxylesterase-6-like</fullName>
    </submittedName>
</protein>
<dbReference type="GeneID" id="113493996"/>
<dbReference type="Proteomes" id="UP000322000">
    <property type="component" value="Chromosome 5"/>
</dbReference>
<proteinExistence type="predicted"/>
<dbReference type="Gene3D" id="3.40.50.1820">
    <property type="entry name" value="alpha/beta hydrolase"/>
    <property type="match status" value="1"/>
</dbReference>
<dbReference type="PROSITE" id="PS00941">
    <property type="entry name" value="CARBOXYLESTERASE_B_2"/>
    <property type="match status" value="1"/>
</dbReference>
<keyword evidence="3" id="KW-1185">Reference proteome</keyword>
<evidence type="ECO:0000313" key="3">
    <source>
        <dbReference type="Proteomes" id="UP000322000"/>
    </source>
</evidence>
<feature type="domain" description="Carboxylesterase type B" evidence="2">
    <location>
        <begin position="20"/>
        <end position="549"/>
    </location>
</feature>
<dbReference type="PANTHER" id="PTHR11559">
    <property type="entry name" value="CARBOXYLESTERASE"/>
    <property type="match status" value="1"/>
</dbReference>
<dbReference type="InterPro" id="IPR002018">
    <property type="entry name" value="CarbesteraseB"/>
</dbReference>
<dbReference type="RefSeq" id="XP_026727882.1">
    <property type="nucleotide sequence ID" value="XM_026872081.1"/>
</dbReference>
<evidence type="ECO:0000256" key="1">
    <source>
        <dbReference type="ARBA" id="ARBA00023180"/>
    </source>
</evidence>
<dbReference type="Pfam" id="PF00135">
    <property type="entry name" value="COesterase"/>
    <property type="match status" value="1"/>
</dbReference>
<dbReference type="AlphaFoldDB" id="A0A7E5VHT6"/>